<dbReference type="Pfam" id="PF14541">
    <property type="entry name" value="TAXi_C"/>
    <property type="match status" value="1"/>
</dbReference>
<dbReference type="InterPro" id="IPR001461">
    <property type="entry name" value="Aspartic_peptidase_A1"/>
</dbReference>
<dbReference type="STRING" id="79200.A0A162ANP6"/>
<dbReference type="PANTHER" id="PTHR47965:SF22">
    <property type="entry name" value="EUKARYOTIC ASPARTYL PROTEASE FAMILY PROTEIN"/>
    <property type="match status" value="1"/>
</dbReference>
<dbReference type="Gramene" id="KZN03713">
    <property type="protein sequence ID" value="KZN03713"/>
    <property type="gene ID" value="DCAR_012469"/>
</dbReference>
<dbReference type="GO" id="GO:0005576">
    <property type="term" value="C:extracellular region"/>
    <property type="evidence" value="ECO:0007669"/>
    <property type="project" value="UniProtKB-SubCell"/>
</dbReference>
<dbReference type="EMBL" id="CP093345">
    <property type="protein sequence ID" value="WOG94830.1"/>
    <property type="molecule type" value="Genomic_DNA"/>
</dbReference>
<accession>A0A162ANP6</accession>
<evidence type="ECO:0000256" key="4">
    <source>
        <dbReference type="ARBA" id="ARBA00022729"/>
    </source>
</evidence>
<feature type="domain" description="Peptidase A1" evidence="6">
    <location>
        <begin position="42"/>
        <end position="393"/>
    </location>
</feature>
<feature type="signal peptide" evidence="5">
    <location>
        <begin position="1"/>
        <end position="20"/>
    </location>
</feature>
<dbReference type="AlphaFoldDB" id="A0A162ANP6"/>
<dbReference type="InterPro" id="IPR032799">
    <property type="entry name" value="TAXi_C"/>
</dbReference>
<dbReference type="Gene3D" id="2.40.70.10">
    <property type="entry name" value="Acid Proteases"/>
    <property type="match status" value="2"/>
</dbReference>
<name>A0A162ANP6_DAUCS</name>
<dbReference type="Proteomes" id="UP000077755">
    <property type="component" value="Chromosome 3"/>
</dbReference>
<dbReference type="CDD" id="cd05489">
    <property type="entry name" value="xylanase_inhibitor_I_like"/>
    <property type="match status" value="1"/>
</dbReference>
<dbReference type="OrthoDB" id="1882431at2759"/>
<evidence type="ECO:0000313" key="9">
    <source>
        <dbReference type="Proteomes" id="UP000077755"/>
    </source>
</evidence>
<evidence type="ECO:0000256" key="2">
    <source>
        <dbReference type="ARBA" id="ARBA00007447"/>
    </source>
</evidence>
<proteinExistence type="inferred from homology"/>
<dbReference type="InterPro" id="IPR021109">
    <property type="entry name" value="Peptidase_aspartic_dom_sf"/>
</dbReference>
<protein>
    <recommendedName>
        <fullName evidence="6">Peptidase A1 domain-containing protein</fullName>
    </recommendedName>
</protein>
<dbReference type="FunFam" id="2.40.70.10:FF:000041">
    <property type="entry name" value="Basic 7S globulin"/>
    <property type="match status" value="1"/>
</dbReference>
<reference evidence="7" key="1">
    <citation type="journal article" date="2016" name="Nat. Genet.">
        <title>A high-quality carrot genome assembly provides new insights into carotenoid accumulation and asterid genome evolution.</title>
        <authorList>
            <person name="Iorizzo M."/>
            <person name="Ellison S."/>
            <person name="Senalik D."/>
            <person name="Zeng P."/>
            <person name="Satapoomin P."/>
            <person name="Huang J."/>
            <person name="Bowman M."/>
            <person name="Iovene M."/>
            <person name="Sanseverino W."/>
            <person name="Cavagnaro P."/>
            <person name="Yildiz M."/>
            <person name="Macko-Podgorni A."/>
            <person name="Moranska E."/>
            <person name="Grzebelus E."/>
            <person name="Grzebelus D."/>
            <person name="Ashrafi H."/>
            <person name="Zheng Z."/>
            <person name="Cheng S."/>
            <person name="Spooner D."/>
            <person name="Van Deynze A."/>
            <person name="Simon P."/>
        </authorList>
    </citation>
    <scope>NUCLEOTIDE SEQUENCE [LARGE SCALE GENOMIC DNA]</scope>
    <source>
        <tissue evidence="7">Leaf</tissue>
    </source>
</reference>
<keyword evidence="3" id="KW-0964">Secreted</keyword>
<feature type="chain" id="PRO_5007831330" description="Peptidase A1 domain-containing protein" evidence="5">
    <location>
        <begin position="21"/>
        <end position="412"/>
    </location>
</feature>
<dbReference type="InterPro" id="IPR032861">
    <property type="entry name" value="TAXi_N"/>
</dbReference>
<evidence type="ECO:0000313" key="7">
    <source>
        <dbReference type="EMBL" id="KZN03713.1"/>
    </source>
</evidence>
<evidence type="ECO:0000256" key="1">
    <source>
        <dbReference type="ARBA" id="ARBA00004239"/>
    </source>
</evidence>
<comment type="similarity">
    <text evidence="2">Belongs to the peptidase A1 family.</text>
</comment>
<dbReference type="EMBL" id="LNRQ01000003">
    <property type="protein sequence ID" value="KZN03713.1"/>
    <property type="molecule type" value="Genomic_DNA"/>
</dbReference>
<dbReference type="InterPro" id="IPR033868">
    <property type="entry name" value="Xylanase_inhibitor_I-like"/>
</dbReference>
<dbReference type="GO" id="GO:0006508">
    <property type="term" value="P:proteolysis"/>
    <property type="evidence" value="ECO:0007669"/>
    <property type="project" value="InterPro"/>
</dbReference>
<dbReference type="KEGG" id="dcr:108213406"/>
<dbReference type="InterPro" id="IPR033121">
    <property type="entry name" value="PEPTIDASE_A1"/>
</dbReference>
<dbReference type="FunFam" id="2.40.70.10:FF:000045">
    <property type="entry name" value="Basic 7S globulin"/>
    <property type="match status" value="1"/>
</dbReference>
<sequence length="412" mass="43975">MSHFIHFILLSSLLLSLSSAQKSPRPPALLLPVLKDPKTQQFLTEISQRTPLAPTTLVVSLGGRQLWADCYNNFISSTIRRPKCGAAQCSLAEADGCRNKICGASPENPVTRTVTYDDVITDTLSIISTDGSRPGPVFTVQNFVSLCAPSSLLEELASNAVGSAGLGRTRVALSSQLAAKFGFKRQFAMCLPSSTTSNGVIIFGDVSYKFLPNVDASEILTFTPILTHPSPDMSAEYFIGVKKIKINGNSVPINPALLTIQKGGTQLTTGNPNTVMRTSIYNAVTSAFINEAAAMNISRVASVAPFGACFDEKTVTGSRLGAKVPSIDLVLQNENVVWTITGSNSMVRVGNNVLCLGFVDGGKDPRIPIIMGTHQLEDNVLQFDLATSRLGFSNTLLARQTTCSNFNFASTG</sequence>
<keyword evidence="9" id="KW-1185">Reference proteome</keyword>
<dbReference type="Pfam" id="PF14543">
    <property type="entry name" value="TAXi_N"/>
    <property type="match status" value="1"/>
</dbReference>
<dbReference type="GO" id="GO:0004190">
    <property type="term" value="F:aspartic-type endopeptidase activity"/>
    <property type="evidence" value="ECO:0007669"/>
    <property type="project" value="InterPro"/>
</dbReference>
<keyword evidence="4 5" id="KW-0732">Signal</keyword>
<evidence type="ECO:0000313" key="8">
    <source>
        <dbReference type="EMBL" id="WOG94830.1"/>
    </source>
</evidence>
<dbReference type="PANTHER" id="PTHR47965">
    <property type="entry name" value="ASPARTYL PROTEASE-RELATED"/>
    <property type="match status" value="1"/>
</dbReference>
<evidence type="ECO:0000256" key="5">
    <source>
        <dbReference type="SAM" id="SignalP"/>
    </source>
</evidence>
<dbReference type="SUPFAM" id="SSF50630">
    <property type="entry name" value="Acid proteases"/>
    <property type="match status" value="1"/>
</dbReference>
<dbReference type="PROSITE" id="PS51767">
    <property type="entry name" value="PEPTIDASE_A1"/>
    <property type="match status" value="1"/>
</dbReference>
<gene>
    <name evidence="7" type="ORF">DCAR_012469</name>
    <name evidence="8" type="ORF">DCAR_0314127</name>
</gene>
<reference evidence="8" key="2">
    <citation type="submission" date="2022-03" db="EMBL/GenBank/DDBJ databases">
        <title>Draft title - Genomic analysis of global carrot germplasm unveils the trajectory of domestication and the origin of high carotenoid orange carrot.</title>
        <authorList>
            <person name="Iorizzo M."/>
            <person name="Ellison S."/>
            <person name="Senalik D."/>
            <person name="Macko-Podgorni A."/>
            <person name="Grzebelus D."/>
            <person name="Bostan H."/>
            <person name="Rolling W."/>
            <person name="Curaba J."/>
            <person name="Simon P."/>
        </authorList>
    </citation>
    <scope>NUCLEOTIDE SEQUENCE</scope>
    <source>
        <tissue evidence="8">Leaf</tissue>
    </source>
</reference>
<organism evidence="7">
    <name type="scientific">Daucus carota subsp. sativus</name>
    <name type="common">Carrot</name>
    <dbReference type="NCBI Taxonomy" id="79200"/>
    <lineage>
        <taxon>Eukaryota</taxon>
        <taxon>Viridiplantae</taxon>
        <taxon>Streptophyta</taxon>
        <taxon>Embryophyta</taxon>
        <taxon>Tracheophyta</taxon>
        <taxon>Spermatophyta</taxon>
        <taxon>Magnoliopsida</taxon>
        <taxon>eudicotyledons</taxon>
        <taxon>Gunneridae</taxon>
        <taxon>Pentapetalae</taxon>
        <taxon>asterids</taxon>
        <taxon>campanulids</taxon>
        <taxon>Apiales</taxon>
        <taxon>Apiaceae</taxon>
        <taxon>Apioideae</taxon>
        <taxon>Scandiceae</taxon>
        <taxon>Daucinae</taxon>
        <taxon>Daucus</taxon>
        <taxon>Daucus sect. Daucus</taxon>
    </lineage>
</organism>
<evidence type="ECO:0000256" key="3">
    <source>
        <dbReference type="ARBA" id="ARBA00022525"/>
    </source>
</evidence>
<evidence type="ECO:0000259" key="6">
    <source>
        <dbReference type="PROSITE" id="PS51767"/>
    </source>
</evidence>
<comment type="subcellular location">
    <subcellularLocation>
        <location evidence="1">Secreted</location>
        <location evidence="1">Extracellular space</location>
    </subcellularLocation>
</comment>